<dbReference type="GO" id="GO:0030150">
    <property type="term" value="P:protein import into mitochondrial matrix"/>
    <property type="evidence" value="ECO:0007669"/>
    <property type="project" value="TreeGrafter"/>
</dbReference>
<dbReference type="EMBL" id="JAUUTY010000004">
    <property type="protein sequence ID" value="KAK1644130.1"/>
    <property type="molecule type" value="Genomic_DNA"/>
</dbReference>
<keyword evidence="7 8" id="KW-0472">Membrane</keyword>
<sequence>MTHPDPGSREETPLAPARTPFPDCIATDAGLGFILGGAGRSVFHFLKALRSSPSGRRLAGGVQAVRTNAPRLAGTWTGLLVAFSAVDSAMYSARGKDDPWNHIVAFACMRGLHRRRKGLKAAVRSAFVGAVFWGLVEVSMIAMDADGADPHRKNLKIRCPLPATRCLLGRGSCPGEVNHPM</sequence>
<dbReference type="PANTHER" id="PTHR10485">
    <property type="entry name" value="MITOCHONDRIAL IMPORT INNER MEMBRANE TRANSLOCASE SUBUNIT TIM-17"/>
    <property type="match status" value="1"/>
</dbReference>
<evidence type="ECO:0000256" key="3">
    <source>
        <dbReference type="ARBA" id="ARBA00022692"/>
    </source>
</evidence>
<comment type="subcellular location">
    <subcellularLocation>
        <location evidence="1">Mitochondrion inner membrane</location>
        <topology evidence="1">Multi-pass membrane protein</topology>
    </subcellularLocation>
</comment>
<proteinExistence type="inferred from homology"/>
<name>A0AAD8S4A8_LOLMU</name>
<comment type="caution">
    <text evidence="9">The sequence shown here is derived from an EMBL/GenBank/DDBJ whole genome shotgun (WGS) entry which is preliminary data.</text>
</comment>
<reference evidence="9" key="1">
    <citation type="submission" date="2023-07" db="EMBL/GenBank/DDBJ databases">
        <title>A chromosome-level genome assembly of Lolium multiflorum.</title>
        <authorList>
            <person name="Chen Y."/>
            <person name="Copetti D."/>
            <person name="Kolliker R."/>
            <person name="Studer B."/>
        </authorList>
    </citation>
    <scope>NUCLEOTIDE SEQUENCE</scope>
    <source>
        <strain evidence="9">02402/16</strain>
        <tissue evidence="9">Leaf</tissue>
    </source>
</reference>
<comment type="similarity">
    <text evidence="2">Belongs to the Tim17/Tim22/Tim23 family.</text>
</comment>
<accession>A0AAD8S4A8</accession>
<evidence type="ECO:0000256" key="4">
    <source>
        <dbReference type="ARBA" id="ARBA00022792"/>
    </source>
</evidence>
<dbReference type="Pfam" id="PF02466">
    <property type="entry name" value="Tim17"/>
    <property type="match status" value="1"/>
</dbReference>
<protein>
    <submittedName>
        <fullName evidence="9">Uncharacterized protein</fullName>
    </submittedName>
</protein>
<keyword evidence="4" id="KW-0999">Mitochondrion inner membrane</keyword>
<evidence type="ECO:0000256" key="2">
    <source>
        <dbReference type="ARBA" id="ARBA00008444"/>
    </source>
</evidence>
<keyword evidence="10" id="KW-1185">Reference proteome</keyword>
<feature type="transmembrane region" description="Helical" evidence="8">
    <location>
        <begin position="121"/>
        <end position="143"/>
    </location>
</feature>
<evidence type="ECO:0000256" key="8">
    <source>
        <dbReference type="SAM" id="Phobius"/>
    </source>
</evidence>
<evidence type="ECO:0000256" key="7">
    <source>
        <dbReference type="ARBA" id="ARBA00023136"/>
    </source>
</evidence>
<evidence type="ECO:0000256" key="6">
    <source>
        <dbReference type="ARBA" id="ARBA00023128"/>
    </source>
</evidence>
<evidence type="ECO:0000256" key="1">
    <source>
        <dbReference type="ARBA" id="ARBA00004448"/>
    </source>
</evidence>
<evidence type="ECO:0000313" key="10">
    <source>
        <dbReference type="Proteomes" id="UP001231189"/>
    </source>
</evidence>
<keyword evidence="3 8" id="KW-0812">Transmembrane</keyword>
<gene>
    <name evidence="9" type="ORF">QYE76_061935</name>
</gene>
<keyword evidence="5 8" id="KW-1133">Transmembrane helix</keyword>
<organism evidence="9 10">
    <name type="scientific">Lolium multiflorum</name>
    <name type="common">Italian ryegrass</name>
    <name type="synonym">Lolium perenne subsp. multiflorum</name>
    <dbReference type="NCBI Taxonomy" id="4521"/>
    <lineage>
        <taxon>Eukaryota</taxon>
        <taxon>Viridiplantae</taxon>
        <taxon>Streptophyta</taxon>
        <taxon>Embryophyta</taxon>
        <taxon>Tracheophyta</taxon>
        <taxon>Spermatophyta</taxon>
        <taxon>Magnoliopsida</taxon>
        <taxon>Liliopsida</taxon>
        <taxon>Poales</taxon>
        <taxon>Poaceae</taxon>
        <taxon>BOP clade</taxon>
        <taxon>Pooideae</taxon>
        <taxon>Poodae</taxon>
        <taxon>Poeae</taxon>
        <taxon>Poeae Chloroplast Group 2 (Poeae type)</taxon>
        <taxon>Loliodinae</taxon>
        <taxon>Loliinae</taxon>
        <taxon>Lolium</taxon>
    </lineage>
</organism>
<dbReference type="Proteomes" id="UP001231189">
    <property type="component" value="Unassembled WGS sequence"/>
</dbReference>
<evidence type="ECO:0000313" key="9">
    <source>
        <dbReference type="EMBL" id="KAK1644130.1"/>
    </source>
</evidence>
<dbReference type="AlphaFoldDB" id="A0AAD8S4A8"/>
<keyword evidence="6" id="KW-0496">Mitochondrion</keyword>
<dbReference type="PANTHER" id="PTHR10485:SF24">
    <property type="entry name" value="MITOCHONDRIAL IMPORT INNER MEMBRANE TRANSLOCASE SUBUNIT TIM22"/>
    <property type="match status" value="1"/>
</dbReference>
<evidence type="ECO:0000256" key="5">
    <source>
        <dbReference type="ARBA" id="ARBA00022989"/>
    </source>
</evidence>
<dbReference type="GO" id="GO:0008320">
    <property type="term" value="F:protein transmembrane transporter activity"/>
    <property type="evidence" value="ECO:0007669"/>
    <property type="project" value="TreeGrafter"/>
</dbReference>
<dbReference type="GO" id="GO:0005744">
    <property type="term" value="C:TIM23 mitochondrial import inner membrane translocase complex"/>
    <property type="evidence" value="ECO:0007669"/>
    <property type="project" value="TreeGrafter"/>
</dbReference>